<dbReference type="AlphaFoldDB" id="A0A136Q3J8"/>
<keyword evidence="5" id="KW-1185">Reference proteome</keyword>
<feature type="region of interest" description="Disordered" evidence="1">
    <location>
        <begin position="371"/>
        <end position="420"/>
    </location>
</feature>
<evidence type="ECO:0000313" key="5">
    <source>
        <dbReference type="Proteomes" id="UP000070366"/>
    </source>
</evidence>
<evidence type="ECO:0000256" key="3">
    <source>
        <dbReference type="SAM" id="SignalP"/>
    </source>
</evidence>
<dbReference type="STRING" id="626937.HMPREF3293_01828"/>
<reference evidence="4 5" key="1">
    <citation type="submission" date="2016-02" db="EMBL/GenBank/DDBJ databases">
        <authorList>
            <person name="Wen L."/>
            <person name="He K."/>
            <person name="Yang H."/>
        </authorList>
    </citation>
    <scope>NUCLEOTIDE SEQUENCE [LARGE SCALE GENOMIC DNA]</scope>
    <source>
        <strain evidence="4 5">DSM 22607</strain>
    </source>
</reference>
<keyword evidence="2" id="KW-1133">Transmembrane helix</keyword>
<keyword evidence="2" id="KW-0472">Membrane</keyword>
<feature type="region of interest" description="Disordered" evidence="1">
    <location>
        <begin position="32"/>
        <end position="85"/>
    </location>
</feature>
<feature type="compositionally biased region" description="Low complexity" evidence="1">
    <location>
        <begin position="59"/>
        <end position="83"/>
    </location>
</feature>
<dbReference type="EMBL" id="LSZW01000062">
    <property type="protein sequence ID" value="KXK65239.1"/>
    <property type="molecule type" value="Genomic_DNA"/>
</dbReference>
<evidence type="ECO:0000256" key="1">
    <source>
        <dbReference type="SAM" id="MobiDB-lite"/>
    </source>
</evidence>
<feature type="transmembrane region" description="Helical" evidence="2">
    <location>
        <begin position="342"/>
        <end position="363"/>
    </location>
</feature>
<dbReference type="RefSeq" id="WP_066739885.1">
    <property type="nucleotide sequence ID" value="NZ_JAXEMS010000001.1"/>
</dbReference>
<proteinExistence type="predicted"/>
<keyword evidence="2" id="KW-0812">Transmembrane</keyword>
<evidence type="ECO:0000256" key="2">
    <source>
        <dbReference type="SAM" id="Phobius"/>
    </source>
</evidence>
<evidence type="ECO:0000313" key="4">
    <source>
        <dbReference type="EMBL" id="KXK65239.1"/>
    </source>
</evidence>
<gene>
    <name evidence="4" type="ORF">HMPREF3293_01828</name>
</gene>
<accession>A0A136Q3J8</accession>
<dbReference type="SUPFAM" id="SSF49478">
    <property type="entry name" value="Cna protein B-type domain"/>
    <property type="match status" value="1"/>
</dbReference>
<dbReference type="PATRIC" id="fig|626937.4.peg.1805"/>
<comment type="caution">
    <text evidence="4">The sequence shown here is derived from an EMBL/GenBank/DDBJ whole genome shotgun (WGS) entry which is preliminary data.</text>
</comment>
<feature type="signal peptide" evidence="3">
    <location>
        <begin position="1"/>
        <end position="28"/>
    </location>
</feature>
<feature type="chain" id="PRO_5007478587" evidence="3">
    <location>
        <begin position="29"/>
        <end position="420"/>
    </location>
</feature>
<feature type="compositionally biased region" description="Acidic residues" evidence="1">
    <location>
        <begin position="387"/>
        <end position="399"/>
    </location>
</feature>
<dbReference type="Proteomes" id="UP000070366">
    <property type="component" value="Unassembled WGS sequence"/>
</dbReference>
<protein>
    <submittedName>
        <fullName evidence="4">Uncharacterized protein</fullName>
    </submittedName>
</protein>
<sequence length="420" mass="44676">MKKYTKFMGVIVIIALVLTMMLPMAAFAEGETTEPTATVTATPEPTPDPTPEPTPDPTQRPTQAPTQAPTQTPEASPSPTATPDDSQNYIDLTMYIYDNGAVASGYTVKVDNLSQTSNKEGVVTFPGVTVESHNVTIVGKDGKESTGRIMLSRGDRTTIVDMAMGGKYDISIANGAQNLHMTVVFMAEEALQITAVGESKTPAPEATATASAGIAGTIKFTADFVDAAGKEVAGVGVQINQGDTALTTGLSDSKGRFVFNQGGTGAYQWGLLAPGASVEEGKVLGIEVQQGATTKIVSADGDSYVVQTPGTARDLYLKFEQNGDSFTLKEVSDQVPGGISSLMLGIIMIVVIIAVVVIVIAAVRHSKKKKRKIEKLYNEPRGREREFELEDDERDDEDDRQPPRPKQTGGANKMGDRSRL</sequence>
<keyword evidence="3" id="KW-0732">Signal</keyword>
<name>A0A136Q3J8_9FIRM</name>
<feature type="compositionally biased region" description="Pro residues" evidence="1">
    <location>
        <begin position="44"/>
        <end position="58"/>
    </location>
</feature>
<feature type="compositionally biased region" description="Low complexity" evidence="1">
    <location>
        <begin position="33"/>
        <end position="43"/>
    </location>
</feature>
<organism evidence="4 5">
    <name type="scientific">Christensenella minuta</name>
    <dbReference type="NCBI Taxonomy" id="626937"/>
    <lineage>
        <taxon>Bacteria</taxon>
        <taxon>Bacillati</taxon>
        <taxon>Bacillota</taxon>
        <taxon>Clostridia</taxon>
        <taxon>Christensenellales</taxon>
        <taxon>Christensenellaceae</taxon>
        <taxon>Christensenella</taxon>
    </lineage>
</organism>
<feature type="compositionally biased region" description="Basic and acidic residues" evidence="1">
    <location>
        <begin position="374"/>
        <end position="386"/>
    </location>
</feature>